<dbReference type="RefSeq" id="WP_160347257.1">
    <property type="nucleotide sequence ID" value="NZ_WSRR01000036.1"/>
</dbReference>
<comment type="caution">
    <text evidence="8">The sequence shown here is derived from an EMBL/GenBank/DDBJ whole genome shotgun (WGS) entry which is preliminary data.</text>
</comment>
<evidence type="ECO:0000313" key="8">
    <source>
        <dbReference type="EMBL" id="MVX61869.1"/>
    </source>
</evidence>
<feature type="domain" description="Sigma-54 factor interaction" evidence="7">
    <location>
        <begin position="353"/>
        <end position="582"/>
    </location>
</feature>
<dbReference type="FunFam" id="3.40.50.300:FF:000006">
    <property type="entry name" value="DNA-binding transcriptional regulator NtrC"/>
    <property type="match status" value="1"/>
</dbReference>
<evidence type="ECO:0000256" key="4">
    <source>
        <dbReference type="ARBA" id="ARBA00023125"/>
    </source>
</evidence>
<dbReference type="SMART" id="SM00382">
    <property type="entry name" value="AAA"/>
    <property type="match status" value="1"/>
</dbReference>
<evidence type="ECO:0000313" key="9">
    <source>
        <dbReference type="Proteomes" id="UP000463388"/>
    </source>
</evidence>
<reference evidence="8 9" key="1">
    <citation type="submission" date="2019-12" db="EMBL/GenBank/DDBJ databases">
        <title>Microbes associate with the intestines of laboratory mice.</title>
        <authorList>
            <person name="Navarre W."/>
            <person name="Wong E."/>
        </authorList>
    </citation>
    <scope>NUCLEOTIDE SEQUENCE [LARGE SCALE GENOMIC DNA]</scope>
    <source>
        <strain evidence="8 9">NM66_B29</strain>
    </source>
</reference>
<proteinExistence type="predicted"/>
<dbReference type="EMBL" id="WSRR01000036">
    <property type="protein sequence ID" value="MVX61869.1"/>
    <property type="molecule type" value="Genomic_DNA"/>
</dbReference>
<keyword evidence="4" id="KW-0238">DNA-binding</keyword>
<dbReference type="Pfam" id="PF25601">
    <property type="entry name" value="AAA_lid_14"/>
    <property type="match status" value="1"/>
</dbReference>
<evidence type="ECO:0000256" key="1">
    <source>
        <dbReference type="ARBA" id="ARBA00022741"/>
    </source>
</evidence>
<organism evidence="8 9">
    <name type="scientific">Adlercreutzia mucosicola</name>
    <dbReference type="NCBI Taxonomy" id="580026"/>
    <lineage>
        <taxon>Bacteria</taxon>
        <taxon>Bacillati</taxon>
        <taxon>Actinomycetota</taxon>
        <taxon>Coriobacteriia</taxon>
        <taxon>Eggerthellales</taxon>
        <taxon>Eggerthellaceae</taxon>
        <taxon>Adlercreutzia</taxon>
    </lineage>
</organism>
<keyword evidence="9" id="KW-1185">Reference proteome</keyword>
<dbReference type="SUPFAM" id="SSF52540">
    <property type="entry name" value="P-loop containing nucleoside triphosphate hydrolases"/>
    <property type="match status" value="1"/>
</dbReference>
<dbReference type="InterPro" id="IPR025662">
    <property type="entry name" value="Sigma_54_int_dom_ATP-bd_1"/>
</dbReference>
<dbReference type="InterPro" id="IPR029016">
    <property type="entry name" value="GAF-like_dom_sf"/>
</dbReference>
<keyword evidence="5" id="KW-0804">Transcription</keyword>
<keyword evidence="2" id="KW-0067">ATP-binding</keyword>
<dbReference type="SUPFAM" id="SSF46689">
    <property type="entry name" value="Homeodomain-like"/>
    <property type="match status" value="1"/>
</dbReference>
<name>A0A6N8JSK5_9ACTN</name>
<dbReference type="Gene3D" id="1.10.8.60">
    <property type="match status" value="1"/>
</dbReference>
<sequence>MTYSDEHALEAWKAFVSSGTIMEDKVRPEVAASWLRCRAMGLDPWSSTFEKENTSLLREKRERFAASLRATTPVMKFLVRLLGSNVSLMDGENFVFELLSPMMMYSRTLGTFMREKDVGTGNATLVATERRPVRMDGFEHYRAIAQHYSGVAAPYMDVNGRYFGAMNINSPLQSLPPEALDLCVEAVKLTQELFAAGARSPLLLATTEFFKPLLNLYRSPVLLVDMEGRILNANAPMRTWCPDWDEFSYGSQSIGAYLAKAMTFKDMLRLSDGLNEPLPVPFKRGRSRAVAELPLVRCGKVEGEGMDPFIMLVFQGEGESAGGGSREAAPAGKKKETPRRDATAMPTGATVDYIGETEEWKAIDALVRKVAPIRTNVLLLGETGTGKEVVARAIHRRSGRKGPFVAVNCGALPRDLLATELFGYEGGAFTGARDEGATGKFEFADGGTLFLDEIGEMPVDMQVSLLRVLQESTVTKLGSNTAKALDLRVVAATNQNIQQLIAQKQFRSDLYYRLSMVEMSLPQLRKRRDDIPLLVEYFNEQLSAQLNVPFTPFPAETLQALRSYSWPGNVRELRNVVERCLIMDGEGAKVGTSSLPFYIENVASSAASGPMMSLEWALGSELLQRQAAALRAEEERRSLRQTVAELDGDIDRIARHLGIAPDELSDRLEQLGLRARIVIDDEEISDCIRW</sequence>
<keyword evidence="3" id="KW-0805">Transcription regulation</keyword>
<dbReference type="InterPro" id="IPR025944">
    <property type="entry name" value="Sigma_54_int_dom_CS"/>
</dbReference>
<dbReference type="GO" id="GO:0003677">
    <property type="term" value="F:DNA binding"/>
    <property type="evidence" value="ECO:0007669"/>
    <property type="project" value="UniProtKB-KW"/>
</dbReference>
<dbReference type="GO" id="GO:0006355">
    <property type="term" value="P:regulation of DNA-templated transcription"/>
    <property type="evidence" value="ECO:0007669"/>
    <property type="project" value="InterPro"/>
</dbReference>
<dbReference type="InterPro" id="IPR027417">
    <property type="entry name" value="P-loop_NTPase"/>
</dbReference>
<dbReference type="Pfam" id="PF00158">
    <property type="entry name" value="Sigma54_activat"/>
    <property type="match status" value="1"/>
</dbReference>
<dbReference type="AlphaFoldDB" id="A0A6N8JSK5"/>
<dbReference type="Gene3D" id="3.40.50.300">
    <property type="entry name" value="P-loop containing nucleotide triphosphate hydrolases"/>
    <property type="match status" value="1"/>
</dbReference>
<dbReference type="CDD" id="cd00009">
    <property type="entry name" value="AAA"/>
    <property type="match status" value="1"/>
</dbReference>
<protein>
    <submittedName>
        <fullName evidence="8">AAA domain-containing protein</fullName>
    </submittedName>
</protein>
<dbReference type="PROSITE" id="PS00688">
    <property type="entry name" value="SIGMA54_INTERACT_3"/>
    <property type="match status" value="1"/>
</dbReference>
<accession>A0A6N8JSK5</accession>
<dbReference type="PROSITE" id="PS50045">
    <property type="entry name" value="SIGMA54_INTERACT_4"/>
    <property type="match status" value="1"/>
</dbReference>
<dbReference type="InterPro" id="IPR003593">
    <property type="entry name" value="AAA+_ATPase"/>
</dbReference>
<evidence type="ECO:0000259" key="7">
    <source>
        <dbReference type="PROSITE" id="PS50045"/>
    </source>
</evidence>
<evidence type="ECO:0000256" key="5">
    <source>
        <dbReference type="ARBA" id="ARBA00023163"/>
    </source>
</evidence>
<gene>
    <name evidence="8" type="ORF">GKZ27_10480</name>
</gene>
<feature type="region of interest" description="Disordered" evidence="6">
    <location>
        <begin position="321"/>
        <end position="343"/>
    </location>
</feature>
<dbReference type="Proteomes" id="UP000463388">
    <property type="component" value="Unassembled WGS sequence"/>
</dbReference>
<evidence type="ECO:0000256" key="6">
    <source>
        <dbReference type="SAM" id="MobiDB-lite"/>
    </source>
</evidence>
<dbReference type="OrthoDB" id="5496274at2"/>
<dbReference type="PROSITE" id="PS00675">
    <property type="entry name" value="SIGMA54_INTERACT_1"/>
    <property type="match status" value="1"/>
</dbReference>
<evidence type="ECO:0000256" key="3">
    <source>
        <dbReference type="ARBA" id="ARBA00023015"/>
    </source>
</evidence>
<feature type="compositionally biased region" description="Basic and acidic residues" evidence="6">
    <location>
        <begin position="333"/>
        <end position="342"/>
    </location>
</feature>
<dbReference type="InterPro" id="IPR002078">
    <property type="entry name" value="Sigma_54_int"/>
</dbReference>
<dbReference type="GO" id="GO:0005524">
    <property type="term" value="F:ATP binding"/>
    <property type="evidence" value="ECO:0007669"/>
    <property type="project" value="UniProtKB-KW"/>
</dbReference>
<keyword evidence="1" id="KW-0547">Nucleotide-binding</keyword>
<evidence type="ECO:0000256" key="2">
    <source>
        <dbReference type="ARBA" id="ARBA00022840"/>
    </source>
</evidence>
<dbReference type="InterPro" id="IPR025943">
    <property type="entry name" value="Sigma_54_int_dom_ATP-bd_2"/>
</dbReference>
<dbReference type="Gene3D" id="3.30.450.40">
    <property type="match status" value="1"/>
</dbReference>
<dbReference type="PROSITE" id="PS00676">
    <property type="entry name" value="SIGMA54_INTERACT_2"/>
    <property type="match status" value="1"/>
</dbReference>
<dbReference type="InterPro" id="IPR058031">
    <property type="entry name" value="AAA_lid_NorR"/>
</dbReference>
<dbReference type="PANTHER" id="PTHR32071">
    <property type="entry name" value="TRANSCRIPTIONAL REGULATORY PROTEIN"/>
    <property type="match status" value="1"/>
</dbReference>
<dbReference type="InterPro" id="IPR009057">
    <property type="entry name" value="Homeodomain-like_sf"/>
</dbReference>